<dbReference type="Proteomes" id="UP000076935">
    <property type="component" value="Unassembled WGS sequence"/>
</dbReference>
<accession>A0A177L4Q5</accession>
<dbReference type="Pfam" id="PF23857">
    <property type="entry name" value="Phage_TAC_19"/>
    <property type="match status" value="1"/>
</dbReference>
<evidence type="ECO:0000313" key="2">
    <source>
        <dbReference type="Proteomes" id="UP000076935"/>
    </source>
</evidence>
<comment type="caution">
    <text evidence="1">The sequence shown here is derived from an EMBL/GenBank/DDBJ whole genome shotgun (WGS) entry which is preliminary data.</text>
</comment>
<name>A0A177L4Q5_9BACI</name>
<evidence type="ECO:0008006" key="3">
    <source>
        <dbReference type="Google" id="ProtNLM"/>
    </source>
</evidence>
<sequence length="102" mass="11748">MKFTLQKDGKEKIYSTPTFVSGLVYRKLLEMQKNEEFPTNDPDNTDKVISLICEAYGNQFSVDEFWEGINAPDVNDTIWEFVGFVNGVKKETKTNKEEDKGK</sequence>
<reference evidence="1 2" key="1">
    <citation type="submission" date="2016-01" db="EMBL/GenBank/DDBJ databases">
        <title>Investigation of taxonomic status of Bacillus aminovorans.</title>
        <authorList>
            <person name="Verma A."/>
            <person name="Pal Y."/>
            <person name="Krishnamurthi S."/>
        </authorList>
    </citation>
    <scope>NUCLEOTIDE SEQUENCE [LARGE SCALE GENOMIC DNA]</scope>
    <source>
        <strain evidence="1 2">DSM 1314</strain>
    </source>
</reference>
<protein>
    <recommendedName>
        <fullName evidence="3">Phage protein</fullName>
    </recommendedName>
</protein>
<evidence type="ECO:0000313" key="1">
    <source>
        <dbReference type="EMBL" id="OAH60648.1"/>
    </source>
</evidence>
<dbReference type="EMBL" id="LQWY01000035">
    <property type="protein sequence ID" value="OAH60648.1"/>
    <property type="molecule type" value="Genomic_DNA"/>
</dbReference>
<organism evidence="1 2">
    <name type="scientific">Domibacillus aminovorans</name>
    <dbReference type="NCBI Taxonomy" id="29332"/>
    <lineage>
        <taxon>Bacteria</taxon>
        <taxon>Bacillati</taxon>
        <taxon>Bacillota</taxon>
        <taxon>Bacilli</taxon>
        <taxon>Bacillales</taxon>
        <taxon>Bacillaceae</taxon>
        <taxon>Domibacillus</taxon>
    </lineage>
</organism>
<dbReference type="InterPro" id="IPR057006">
    <property type="entry name" value="Phage_TAC_19"/>
</dbReference>
<proteinExistence type="predicted"/>
<gene>
    <name evidence="1" type="ORF">AWH49_15555</name>
</gene>
<dbReference type="AlphaFoldDB" id="A0A177L4Q5"/>
<dbReference type="RefSeq" id="WP_063965962.1">
    <property type="nucleotide sequence ID" value="NZ_JBCNAN010000039.1"/>
</dbReference>
<keyword evidence="2" id="KW-1185">Reference proteome</keyword>
<dbReference type="NCBIfam" id="NF047360">
    <property type="entry name" value="tail_chap_PVL"/>
    <property type="match status" value="1"/>
</dbReference>